<dbReference type="EMBL" id="APCD01000007">
    <property type="protein sequence ID" value="EMT45977.1"/>
    <property type="molecule type" value="Genomic_DNA"/>
</dbReference>
<comment type="caution">
    <text evidence="2">The sequence shown here is derived from an EMBL/GenBank/DDBJ whole genome shotgun (WGS) entry which is preliminary data.</text>
</comment>
<dbReference type="Pfam" id="PF16363">
    <property type="entry name" value="GDP_Man_Dehyd"/>
    <property type="match status" value="1"/>
</dbReference>
<feature type="domain" description="NAD(P)-binding" evidence="1">
    <location>
        <begin position="1"/>
        <end position="28"/>
    </location>
</feature>
<evidence type="ECO:0000313" key="2">
    <source>
        <dbReference type="EMBL" id="EMT45977.1"/>
    </source>
</evidence>
<reference evidence="2 3" key="2">
    <citation type="journal article" date="2015" name="Genome Announc.">
        <title>Genome Sequence of Anoxybacillus flavithermus Strain AK1, a Thermophile Isolated from a Hot Spring in Saudi Arabia.</title>
        <authorList>
            <person name="Khalil A."/>
            <person name="Sivakumar N."/>
            <person name="Qarawi S."/>
        </authorList>
    </citation>
    <scope>NUCLEOTIDE SEQUENCE [LARGE SCALE GENOMIC DNA]</scope>
    <source>
        <strain evidence="2 3">AK1</strain>
    </source>
</reference>
<reference evidence="2 3" key="1">
    <citation type="submission" date="2013-03" db="EMBL/GenBank/DDBJ databases">
        <title>Assembly of a new bacterial strain Anoxybacillus flavithermus AK1.</title>
        <authorList>
            <person name="Rajan I."/>
            <person name="PoliReddy D."/>
            <person name="Sugumar T."/>
            <person name="Rathinam K."/>
            <person name="Alqarawi S."/>
            <person name="Khalil A.B."/>
            <person name="Sivakumar N."/>
        </authorList>
    </citation>
    <scope>NUCLEOTIDE SEQUENCE [LARGE SCALE GENOMIC DNA]</scope>
    <source>
        <strain evidence="2 3">AK1</strain>
    </source>
</reference>
<dbReference type="InterPro" id="IPR016040">
    <property type="entry name" value="NAD(P)-bd_dom"/>
</dbReference>
<name>M8D577_9BACL</name>
<sequence>MWLMFQQDEQDDYVIATGETHKVRLVNIYMHFKVITSV</sequence>
<accession>M8D577</accession>
<dbReference type="AlphaFoldDB" id="M8D577"/>
<protein>
    <submittedName>
        <fullName evidence="2">GDP-mannose 4,6-dehydratase</fullName>
    </submittedName>
</protein>
<evidence type="ECO:0000313" key="3">
    <source>
        <dbReference type="Proteomes" id="UP000012085"/>
    </source>
</evidence>
<gene>
    <name evidence="2" type="ORF">H919_06696</name>
</gene>
<organism evidence="2 3">
    <name type="scientific">Anoxybacillus flavithermus AK1</name>
    <dbReference type="NCBI Taxonomy" id="1297581"/>
    <lineage>
        <taxon>Bacteria</taxon>
        <taxon>Bacillati</taxon>
        <taxon>Bacillota</taxon>
        <taxon>Bacilli</taxon>
        <taxon>Bacillales</taxon>
        <taxon>Anoxybacillaceae</taxon>
        <taxon>Anoxybacillus</taxon>
    </lineage>
</organism>
<dbReference type="Proteomes" id="UP000012085">
    <property type="component" value="Unassembled WGS sequence"/>
</dbReference>
<proteinExistence type="predicted"/>
<dbReference type="Gene3D" id="3.40.50.720">
    <property type="entry name" value="NAD(P)-binding Rossmann-like Domain"/>
    <property type="match status" value="1"/>
</dbReference>
<evidence type="ECO:0000259" key="1">
    <source>
        <dbReference type="Pfam" id="PF16363"/>
    </source>
</evidence>
<dbReference type="PATRIC" id="fig|1297581.3.peg.1377"/>